<feature type="region of interest" description="Disordered" evidence="1">
    <location>
        <begin position="61"/>
        <end position="87"/>
    </location>
</feature>
<evidence type="ECO:0000313" key="2">
    <source>
        <dbReference type="EMBL" id="SFH65940.1"/>
    </source>
</evidence>
<name>A0A1I3BUT1_9ACTN</name>
<dbReference type="STRING" id="1005945.SAMN05216561_101334"/>
<dbReference type="OrthoDB" id="3784582at2"/>
<protein>
    <submittedName>
        <fullName evidence="2">YCII-related domain-containing protein</fullName>
    </submittedName>
</protein>
<keyword evidence="3" id="KW-1185">Reference proteome</keyword>
<proteinExistence type="predicted"/>
<accession>A0A1I3BUT1</accession>
<gene>
    <name evidence="2" type="ORF">SAMN05216561_101334</name>
</gene>
<sequence length="146" mass="15902">MNVLVMLAEADHFERWATVDEAVTSRPGQPDAAGPFAETVEQLGGFYLIDVPTSPCSNSWSCRVTDSRPPAPSSRRARGSPTSRVRRTTRRWWCAATLRSNATWSGGARTCESDQPPATAGMTETWVPSGVGVSRFSRKRTSSLPT</sequence>
<evidence type="ECO:0000313" key="3">
    <source>
        <dbReference type="Proteomes" id="UP000198649"/>
    </source>
</evidence>
<evidence type="ECO:0000256" key="1">
    <source>
        <dbReference type="SAM" id="MobiDB-lite"/>
    </source>
</evidence>
<reference evidence="2 3" key="1">
    <citation type="submission" date="2016-10" db="EMBL/GenBank/DDBJ databases">
        <authorList>
            <person name="de Groot N.N."/>
        </authorList>
    </citation>
    <scope>NUCLEOTIDE SEQUENCE [LARGE SCALE GENOMIC DNA]</scope>
    <source>
        <strain evidence="2 3">CGMCC 1.11156</strain>
    </source>
</reference>
<dbReference type="Proteomes" id="UP000198649">
    <property type="component" value="Unassembled WGS sequence"/>
</dbReference>
<feature type="region of interest" description="Disordered" evidence="1">
    <location>
        <begin position="105"/>
        <end position="126"/>
    </location>
</feature>
<organism evidence="2 3">
    <name type="scientific">Nocardioides psychrotolerans</name>
    <dbReference type="NCBI Taxonomy" id="1005945"/>
    <lineage>
        <taxon>Bacteria</taxon>
        <taxon>Bacillati</taxon>
        <taxon>Actinomycetota</taxon>
        <taxon>Actinomycetes</taxon>
        <taxon>Propionibacteriales</taxon>
        <taxon>Nocardioidaceae</taxon>
        <taxon>Nocardioides</taxon>
    </lineage>
</organism>
<dbReference type="EMBL" id="FOQG01000001">
    <property type="protein sequence ID" value="SFH65940.1"/>
    <property type="molecule type" value="Genomic_DNA"/>
</dbReference>
<dbReference type="AlphaFoldDB" id="A0A1I3BUT1"/>
<dbReference type="Gene3D" id="3.30.70.1060">
    <property type="entry name" value="Dimeric alpha+beta barrel"/>
    <property type="match status" value="1"/>
</dbReference>